<reference evidence="4" key="2">
    <citation type="journal article" date="2019" name="Nat. Med.">
        <title>A library of human gut bacterial isolates paired with longitudinal multiomics data enables mechanistic microbiome research.</title>
        <authorList>
            <person name="Poyet M."/>
            <person name="Groussin M."/>
            <person name="Gibbons S.M."/>
            <person name="Avila-Pacheco J."/>
            <person name="Jiang X."/>
            <person name="Kearney S.M."/>
            <person name="Perrotta A.R."/>
            <person name="Berdy B."/>
            <person name="Zhao S."/>
            <person name="Lieberman T.D."/>
            <person name="Swanson P.K."/>
            <person name="Smith M."/>
            <person name="Roesemann S."/>
            <person name="Alexander J.E."/>
            <person name="Rich S.A."/>
            <person name="Livny J."/>
            <person name="Vlamakis H."/>
            <person name="Clish C."/>
            <person name="Bullock K."/>
            <person name="Deik A."/>
            <person name="Scott J."/>
            <person name="Pierce K.A."/>
            <person name="Xavier R.J."/>
            <person name="Alm E.J."/>
        </authorList>
    </citation>
    <scope>NUCLEOTIDE SEQUENCE</scope>
    <source>
        <strain evidence="4">BIOML-A12</strain>
    </source>
</reference>
<comment type="caution">
    <text evidence="2">The sequence shown here is derived from an EMBL/GenBank/DDBJ whole genome shotgun (WGS) entry which is preliminary data.</text>
</comment>
<sequence length="112" mass="13258">MPKKQLETLTEPMYYTLIALLQARCGMEITEFVLKLTRGRVHLVPGTLYTMLSKFENEDMIRETESDGRKRFYLITEKGKEMLMQEYRRLKTMLQDGEVWIEKQSDEKEAAS</sequence>
<dbReference type="PANTHER" id="PTHR33169:SF13">
    <property type="entry name" value="PADR-FAMILY TRANSCRIPTIONAL REGULATOR"/>
    <property type="match status" value="1"/>
</dbReference>
<reference evidence="3" key="3">
    <citation type="journal article" date="2022" name="Clin. Infect. Dis.">
        <title>Association between Clostridium innocuum and antibiotic-associated diarrhea in adults and children: A cross-sectional study and comparative genomics analysis.</title>
        <authorList>
            <person name="Cherny K.E."/>
            <person name="Muscat E.B."/>
            <person name="Balaji A."/>
            <person name="Mukherjee J."/>
            <person name="Ozer E.A."/>
            <person name="Angarone M.P."/>
            <person name="Hauser A.R."/>
            <person name="Sichel J.S."/>
            <person name="Amponsah E."/>
            <person name="Kociolek L.K."/>
        </authorList>
    </citation>
    <scope>NUCLEOTIDE SEQUENCE</scope>
    <source>
        <strain evidence="3">NU1-AC-029v</strain>
    </source>
</reference>
<evidence type="ECO:0000313" key="2">
    <source>
        <dbReference type="EMBL" id="KGJ53481.1"/>
    </source>
</evidence>
<dbReference type="InterPro" id="IPR036390">
    <property type="entry name" value="WH_DNA-bd_sf"/>
</dbReference>
<dbReference type="PANTHER" id="PTHR33169">
    <property type="entry name" value="PADR-FAMILY TRANSCRIPTIONAL REGULATOR"/>
    <property type="match status" value="1"/>
</dbReference>
<dbReference type="InterPro" id="IPR036388">
    <property type="entry name" value="WH-like_DNA-bd_sf"/>
</dbReference>
<dbReference type="InterPro" id="IPR005149">
    <property type="entry name" value="Tscrpt_reg_PadR_N"/>
</dbReference>
<evidence type="ECO:0000313" key="5">
    <source>
        <dbReference type="Proteomes" id="UP000030008"/>
    </source>
</evidence>
<accession>A0A099I7F6</accession>
<dbReference type="AlphaFoldDB" id="A0A099I7F6"/>
<dbReference type="Gene3D" id="1.10.10.10">
    <property type="entry name" value="Winged helix-like DNA-binding domain superfamily/Winged helix DNA-binding domain"/>
    <property type="match status" value="1"/>
</dbReference>
<dbReference type="SUPFAM" id="SSF46785">
    <property type="entry name" value="Winged helix' DNA-binding domain"/>
    <property type="match status" value="1"/>
</dbReference>
<dbReference type="EMBL" id="JQIF01000039">
    <property type="protein sequence ID" value="KGJ53481.1"/>
    <property type="molecule type" value="Genomic_DNA"/>
</dbReference>
<evidence type="ECO:0000313" key="3">
    <source>
        <dbReference type="EMBL" id="MCR0232059.1"/>
    </source>
</evidence>
<gene>
    <name evidence="2" type="ORF">CIAN88_08640</name>
    <name evidence="4" type="ORF">GT664_04250</name>
    <name evidence="3" type="ORF">MKC95_04660</name>
</gene>
<name>A0A099I7F6_CLOIN</name>
<reference evidence="2 5" key="1">
    <citation type="submission" date="2014-08" db="EMBL/GenBank/DDBJ databases">
        <title>Clostridium innocuum, an unnegligible vancomycin-resistant pathogen causing extra-intestinal infections.</title>
        <authorList>
            <person name="Feng Y."/>
            <person name="Chiu C.-H."/>
        </authorList>
    </citation>
    <scope>NUCLEOTIDE SEQUENCE [LARGE SCALE GENOMIC DNA]</scope>
    <source>
        <strain evidence="2 5">AN88</strain>
    </source>
</reference>
<evidence type="ECO:0000313" key="4">
    <source>
        <dbReference type="EMBL" id="MZH54990.1"/>
    </source>
</evidence>
<organism evidence="2 5">
    <name type="scientific">Clostridium innocuum</name>
    <dbReference type="NCBI Taxonomy" id="1522"/>
    <lineage>
        <taxon>Bacteria</taxon>
        <taxon>Bacillati</taxon>
        <taxon>Bacillota</taxon>
        <taxon>Clostridia</taxon>
        <taxon>Eubacteriales</taxon>
        <taxon>Clostridiaceae</taxon>
        <taxon>Clostridium</taxon>
    </lineage>
</organism>
<dbReference type="Proteomes" id="UP001203972">
    <property type="component" value="Unassembled WGS sequence"/>
</dbReference>
<dbReference type="EMBL" id="WWTN01000005">
    <property type="protein sequence ID" value="MZH54990.1"/>
    <property type="molecule type" value="Genomic_DNA"/>
</dbReference>
<dbReference type="EMBL" id="JAKTMA010000006">
    <property type="protein sequence ID" value="MCR0232059.1"/>
    <property type="molecule type" value="Genomic_DNA"/>
</dbReference>
<dbReference type="RefSeq" id="WP_008817444.1">
    <property type="nucleotide sequence ID" value="NZ_AP025565.1"/>
</dbReference>
<dbReference type="Proteomes" id="UP000030008">
    <property type="component" value="Unassembled WGS sequence"/>
</dbReference>
<dbReference type="Pfam" id="PF03551">
    <property type="entry name" value="PadR"/>
    <property type="match status" value="1"/>
</dbReference>
<evidence type="ECO:0000259" key="1">
    <source>
        <dbReference type="Pfam" id="PF03551"/>
    </source>
</evidence>
<protein>
    <submittedName>
        <fullName evidence="2">PadR family transcriptional regulator</fullName>
    </submittedName>
</protein>
<dbReference type="InterPro" id="IPR052509">
    <property type="entry name" value="Metal_resp_DNA-bind_regulator"/>
</dbReference>
<feature type="domain" description="Transcription regulator PadR N-terminal" evidence="1">
    <location>
        <begin position="22"/>
        <end position="83"/>
    </location>
</feature>
<dbReference type="Proteomes" id="UP000604383">
    <property type="component" value="Unassembled WGS sequence"/>
</dbReference>
<proteinExistence type="predicted"/>